<feature type="domain" description="PTS EIIA type-2" evidence="11">
    <location>
        <begin position="5"/>
        <end position="144"/>
    </location>
</feature>
<evidence type="ECO:0000256" key="1">
    <source>
        <dbReference type="ARBA" id="ARBA00004496"/>
    </source>
</evidence>
<comment type="caution">
    <text evidence="12">The sequence shown here is derived from an EMBL/GenBank/DDBJ whole genome shotgun (WGS) entry which is preliminary data.</text>
</comment>
<dbReference type="EMBL" id="JBHTMO010000025">
    <property type="protein sequence ID" value="MFD1393589.1"/>
    <property type="molecule type" value="Genomic_DNA"/>
</dbReference>
<proteinExistence type="predicted"/>
<dbReference type="CDD" id="cd00211">
    <property type="entry name" value="PTS_IIA_fru"/>
    <property type="match status" value="1"/>
</dbReference>
<evidence type="ECO:0000313" key="12">
    <source>
        <dbReference type="EMBL" id="MFD1393589.1"/>
    </source>
</evidence>
<dbReference type="PANTHER" id="PTHR36203">
    <property type="entry name" value="ASCORBATE-SPECIFIC PTS SYSTEM EIIA COMPONENT"/>
    <property type="match status" value="1"/>
</dbReference>
<evidence type="ECO:0000256" key="7">
    <source>
        <dbReference type="ARBA" id="ARBA00022777"/>
    </source>
</evidence>
<evidence type="ECO:0000259" key="11">
    <source>
        <dbReference type="PROSITE" id="PS51094"/>
    </source>
</evidence>
<dbReference type="Gene3D" id="3.40.930.10">
    <property type="entry name" value="Mannitol-specific EII, Chain A"/>
    <property type="match status" value="1"/>
</dbReference>
<keyword evidence="2" id="KW-0813">Transport</keyword>
<protein>
    <recommendedName>
        <fullName evidence="9">Ascorbate-specific PTS system EIIA component</fullName>
    </recommendedName>
    <alternativeName>
        <fullName evidence="10">Ascorbate-specific phosphotransferase enzyme IIA component</fullName>
    </alternativeName>
</protein>
<keyword evidence="12" id="KW-0762">Sugar transport</keyword>
<dbReference type="InterPro" id="IPR051351">
    <property type="entry name" value="Ascorbate-PTS_EIIA_comp"/>
</dbReference>
<evidence type="ECO:0000256" key="6">
    <source>
        <dbReference type="ARBA" id="ARBA00022683"/>
    </source>
</evidence>
<accession>A0ABW4B9L3</accession>
<dbReference type="PANTHER" id="PTHR36203:SF1">
    <property type="entry name" value="ASCORBATE-SPECIFIC PTS SYSTEM EIIA COMPONENT"/>
    <property type="match status" value="1"/>
</dbReference>
<comment type="function">
    <text evidence="8">The phosphoenolpyruvate-dependent sugar phosphotransferase system (sugar PTS), a major carbohydrate active transport system, catalyzes the phosphorylation of incoming sugar substrates concomitantly with their translocation across the cell membrane. The enzyme II UlaABC PTS system is involved in ascorbate transport.</text>
</comment>
<evidence type="ECO:0000313" key="13">
    <source>
        <dbReference type="Proteomes" id="UP001597249"/>
    </source>
</evidence>
<organism evidence="12 13">
    <name type="scientific">Lacticaseibacillus jixianensis</name>
    <dbReference type="NCBI Taxonomy" id="2486012"/>
    <lineage>
        <taxon>Bacteria</taxon>
        <taxon>Bacillati</taxon>
        <taxon>Bacillota</taxon>
        <taxon>Bacilli</taxon>
        <taxon>Lactobacillales</taxon>
        <taxon>Lactobacillaceae</taxon>
        <taxon>Lacticaseibacillus</taxon>
    </lineage>
</organism>
<dbReference type="PROSITE" id="PS51094">
    <property type="entry name" value="PTS_EIIA_TYPE_2"/>
    <property type="match status" value="1"/>
</dbReference>
<evidence type="ECO:0000256" key="5">
    <source>
        <dbReference type="ARBA" id="ARBA00022679"/>
    </source>
</evidence>
<evidence type="ECO:0000256" key="9">
    <source>
        <dbReference type="ARBA" id="ARBA00041175"/>
    </source>
</evidence>
<evidence type="ECO:0000256" key="4">
    <source>
        <dbReference type="ARBA" id="ARBA00022553"/>
    </source>
</evidence>
<keyword evidence="13" id="KW-1185">Reference proteome</keyword>
<dbReference type="Pfam" id="PF00359">
    <property type="entry name" value="PTS_EIIA_2"/>
    <property type="match status" value="1"/>
</dbReference>
<dbReference type="InterPro" id="IPR002178">
    <property type="entry name" value="PTS_EIIA_type-2_dom"/>
</dbReference>
<dbReference type="Proteomes" id="UP001597249">
    <property type="component" value="Unassembled WGS sequence"/>
</dbReference>
<dbReference type="RefSeq" id="WP_125586249.1">
    <property type="nucleotide sequence ID" value="NZ_JBHTMO010000025.1"/>
</dbReference>
<reference evidence="13" key="1">
    <citation type="journal article" date="2019" name="Int. J. Syst. Evol. Microbiol.">
        <title>The Global Catalogue of Microorganisms (GCM) 10K type strain sequencing project: providing services to taxonomists for standard genome sequencing and annotation.</title>
        <authorList>
            <consortium name="The Broad Institute Genomics Platform"/>
            <consortium name="The Broad Institute Genome Sequencing Center for Infectious Disease"/>
            <person name="Wu L."/>
            <person name="Ma J."/>
        </authorList>
    </citation>
    <scope>NUCLEOTIDE SEQUENCE [LARGE SCALE GENOMIC DNA]</scope>
    <source>
        <strain evidence="13">CCM 8911</strain>
    </source>
</reference>
<dbReference type="InterPro" id="IPR016152">
    <property type="entry name" value="PTrfase/Anion_transptr"/>
</dbReference>
<keyword evidence="6" id="KW-0598">Phosphotransferase system</keyword>
<keyword evidence="7" id="KW-0418">Kinase</keyword>
<dbReference type="SUPFAM" id="SSF55804">
    <property type="entry name" value="Phoshotransferase/anion transport protein"/>
    <property type="match status" value="1"/>
</dbReference>
<evidence type="ECO:0000256" key="3">
    <source>
        <dbReference type="ARBA" id="ARBA00022490"/>
    </source>
</evidence>
<evidence type="ECO:0000256" key="8">
    <source>
        <dbReference type="ARBA" id="ARBA00037387"/>
    </source>
</evidence>
<keyword evidence="4" id="KW-0597">Phosphoprotein</keyword>
<gene>
    <name evidence="12" type="ORF">ACFQ3L_08440</name>
</gene>
<evidence type="ECO:0000256" key="10">
    <source>
        <dbReference type="ARBA" id="ARBA00042072"/>
    </source>
</evidence>
<name>A0ABW4B9L3_9LACO</name>
<sequence>MKGTSLIAKDDIQVVDSVTDWKNAVRLASKPLLKDHTITKEYVDNMIQSVEDNGPYMVIADYFALMHARPGEGVNNLGMSLLTTKRAFDLEGKPVKIVLVLAATDNKSHLASLQKVMSVFMDDAAYQTVLNGSREEIVNLFEGLE</sequence>
<keyword evidence="5" id="KW-0808">Transferase</keyword>
<comment type="subcellular location">
    <subcellularLocation>
        <location evidence="1">Cytoplasm</location>
    </subcellularLocation>
</comment>
<keyword evidence="3" id="KW-0963">Cytoplasm</keyword>
<evidence type="ECO:0000256" key="2">
    <source>
        <dbReference type="ARBA" id="ARBA00022448"/>
    </source>
</evidence>